<gene>
    <name evidence="2" type="ORF">ERS852582_01934</name>
</gene>
<dbReference type="OrthoDB" id="1854814at2"/>
<evidence type="ECO:0008006" key="4">
    <source>
        <dbReference type="Google" id="ProtNLM"/>
    </source>
</evidence>
<reference evidence="2 3" key="1">
    <citation type="submission" date="2015-09" db="EMBL/GenBank/DDBJ databases">
        <authorList>
            <consortium name="Pathogen Informatics"/>
        </authorList>
    </citation>
    <scope>NUCLEOTIDE SEQUENCE [LARGE SCALE GENOMIC DNA]</scope>
    <source>
        <strain evidence="2 3">2789STDY5834970</strain>
    </source>
</reference>
<feature type="transmembrane region" description="Helical" evidence="1">
    <location>
        <begin position="81"/>
        <end position="100"/>
    </location>
</feature>
<organism evidence="2 3">
    <name type="scientific">Faecalibacterium prausnitzii</name>
    <dbReference type="NCBI Taxonomy" id="853"/>
    <lineage>
        <taxon>Bacteria</taxon>
        <taxon>Bacillati</taxon>
        <taxon>Bacillota</taxon>
        <taxon>Clostridia</taxon>
        <taxon>Eubacteriales</taxon>
        <taxon>Oscillospiraceae</taxon>
        <taxon>Faecalibacterium</taxon>
    </lineage>
</organism>
<dbReference type="RefSeq" id="WP_055186343.1">
    <property type="nucleotide sequence ID" value="NZ_CYXN01000016.1"/>
</dbReference>
<evidence type="ECO:0000256" key="1">
    <source>
        <dbReference type="SAM" id="Phobius"/>
    </source>
</evidence>
<keyword evidence="1" id="KW-1133">Transmembrane helix</keyword>
<keyword evidence="1" id="KW-0472">Membrane</keyword>
<protein>
    <recommendedName>
        <fullName evidence="4">DUF3784 domain-containing protein</fullName>
    </recommendedName>
</protein>
<proteinExistence type="predicted"/>
<feature type="transmembrane region" description="Helical" evidence="1">
    <location>
        <begin position="6"/>
        <end position="24"/>
    </location>
</feature>
<evidence type="ECO:0000313" key="2">
    <source>
        <dbReference type="EMBL" id="CUN10304.1"/>
    </source>
</evidence>
<dbReference type="Proteomes" id="UP000095649">
    <property type="component" value="Unassembled WGS sequence"/>
</dbReference>
<keyword evidence="1" id="KW-0812">Transmembrane</keyword>
<sequence length="105" mass="12403">MQLTFGWYNILELLFCLVALWMGIRDLQGKDPLIHTFFNQYDRDPEYRAMWQKKNGVWEICNAIIFASLQFLGNFPTLSSWAHTIALVVDAIYLILYEIWEHSAD</sequence>
<evidence type="ECO:0000313" key="3">
    <source>
        <dbReference type="Proteomes" id="UP000095649"/>
    </source>
</evidence>
<dbReference type="EMBL" id="CYXN01000016">
    <property type="protein sequence ID" value="CUN10304.1"/>
    <property type="molecule type" value="Genomic_DNA"/>
</dbReference>
<dbReference type="AlphaFoldDB" id="A0A173U614"/>
<name>A0A173U614_9FIRM</name>
<accession>A0A173U614</accession>